<evidence type="ECO:0000313" key="6">
    <source>
        <dbReference type="Proteomes" id="UP001274830"/>
    </source>
</evidence>
<dbReference type="GO" id="GO:0005509">
    <property type="term" value="F:calcium ion binding"/>
    <property type="evidence" value="ECO:0007669"/>
    <property type="project" value="InterPro"/>
</dbReference>
<dbReference type="EMBL" id="JAUTXT010000002">
    <property type="protein sequence ID" value="KAK3679368.1"/>
    <property type="molecule type" value="Genomic_DNA"/>
</dbReference>
<keyword evidence="3" id="KW-0472">Membrane</keyword>
<dbReference type="GO" id="GO:0005789">
    <property type="term" value="C:endoplasmic reticulum membrane"/>
    <property type="evidence" value="ECO:0007669"/>
    <property type="project" value="UniProtKB-SubCell"/>
</dbReference>
<evidence type="ECO:0000313" key="5">
    <source>
        <dbReference type="EMBL" id="KAK3679368.1"/>
    </source>
</evidence>
<reference evidence="5" key="1">
    <citation type="submission" date="2023-07" db="EMBL/GenBank/DDBJ databases">
        <title>Black Yeasts Isolated from many extreme environments.</title>
        <authorList>
            <person name="Coleine C."/>
            <person name="Stajich J.E."/>
            <person name="Selbmann L."/>
        </authorList>
    </citation>
    <scope>NUCLEOTIDE SEQUENCE</scope>
    <source>
        <strain evidence="5">CCFEE 5485</strain>
    </source>
</reference>
<dbReference type="PROSITE" id="PS50222">
    <property type="entry name" value="EF_HAND_2"/>
    <property type="match status" value="1"/>
</dbReference>
<evidence type="ECO:0000256" key="3">
    <source>
        <dbReference type="SAM" id="Phobius"/>
    </source>
</evidence>
<name>A0AAE0WWT5_9PEZI</name>
<feature type="compositionally biased region" description="Polar residues" evidence="2">
    <location>
        <begin position="21"/>
        <end position="48"/>
    </location>
</feature>
<keyword evidence="1" id="KW-0106">Calcium</keyword>
<keyword evidence="3" id="KW-0812">Transmembrane</keyword>
<feature type="transmembrane region" description="Helical" evidence="3">
    <location>
        <begin position="221"/>
        <end position="243"/>
    </location>
</feature>
<evidence type="ECO:0000259" key="4">
    <source>
        <dbReference type="PROSITE" id="PS50222"/>
    </source>
</evidence>
<evidence type="ECO:0000256" key="2">
    <source>
        <dbReference type="SAM" id="MobiDB-lite"/>
    </source>
</evidence>
<feature type="transmembrane region" description="Helical" evidence="3">
    <location>
        <begin position="95"/>
        <end position="115"/>
    </location>
</feature>
<dbReference type="PANTHER" id="PTHR31323">
    <property type="entry name" value="MECHANOSENSITIVE ION CHANNEL PROTEIN MSY2"/>
    <property type="match status" value="1"/>
</dbReference>
<feature type="compositionally biased region" description="Polar residues" evidence="2">
    <location>
        <begin position="837"/>
        <end position="871"/>
    </location>
</feature>
<feature type="compositionally biased region" description="Polar residues" evidence="2">
    <location>
        <begin position="880"/>
        <end position="896"/>
    </location>
</feature>
<keyword evidence="6" id="KW-1185">Reference proteome</keyword>
<keyword evidence="3" id="KW-1133">Transmembrane helix</keyword>
<dbReference type="GO" id="GO:0006874">
    <property type="term" value="P:intracellular calcium ion homeostasis"/>
    <property type="evidence" value="ECO:0007669"/>
    <property type="project" value="TreeGrafter"/>
</dbReference>
<dbReference type="InterPro" id="IPR011992">
    <property type="entry name" value="EF-hand-dom_pair"/>
</dbReference>
<dbReference type="PANTHER" id="PTHR31323:SF14">
    <property type="entry name" value="MECHANOSENSITIVE ION CHANNEL PROTEIN MSY2"/>
    <property type="match status" value="1"/>
</dbReference>
<feature type="region of interest" description="Disordered" evidence="2">
    <location>
        <begin position="837"/>
        <end position="927"/>
    </location>
</feature>
<feature type="transmembrane region" description="Helical" evidence="3">
    <location>
        <begin position="453"/>
        <end position="474"/>
    </location>
</feature>
<feature type="region of interest" description="Disordered" evidence="2">
    <location>
        <begin position="713"/>
        <end position="818"/>
    </location>
</feature>
<dbReference type="AlphaFoldDB" id="A0AAE0WWT5"/>
<organism evidence="5 6">
    <name type="scientific">Recurvomyces mirabilis</name>
    <dbReference type="NCBI Taxonomy" id="574656"/>
    <lineage>
        <taxon>Eukaryota</taxon>
        <taxon>Fungi</taxon>
        <taxon>Dikarya</taxon>
        <taxon>Ascomycota</taxon>
        <taxon>Pezizomycotina</taxon>
        <taxon>Dothideomycetes</taxon>
        <taxon>Dothideomycetidae</taxon>
        <taxon>Mycosphaerellales</taxon>
        <taxon>Teratosphaeriaceae</taxon>
        <taxon>Recurvomyces</taxon>
    </lineage>
</organism>
<dbReference type="Pfam" id="PF25886">
    <property type="entry name" value="Msy1"/>
    <property type="match status" value="1"/>
</dbReference>
<dbReference type="InterPro" id="IPR058650">
    <property type="entry name" value="Msy1/2-like"/>
</dbReference>
<dbReference type="Gene3D" id="1.10.238.10">
    <property type="entry name" value="EF-hand"/>
    <property type="match status" value="1"/>
</dbReference>
<evidence type="ECO:0000256" key="1">
    <source>
        <dbReference type="ARBA" id="ARBA00022837"/>
    </source>
</evidence>
<feature type="transmembrane region" description="Helical" evidence="3">
    <location>
        <begin position="127"/>
        <end position="151"/>
    </location>
</feature>
<feature type="region of interest" description="Disordered" evidence="2">
    <location>
        <begin position="21"/>
        <end position="66"/>
    </location>
</feature>
<feature type="domain" description="EF-hand" evidence="4">
    <location>
        <begin position="401"/>
        <end position="436"/>
    </location>
</feature>
<dbReference type="PROSITE" id="PS00018">
    <property type="entry name" value="EF_HAND_1"/>
    <property type="match status" value="1"/>
</dbReference>
<proteinExistence type="predicted"/>
<dbReference type="Proteomes" id="UP001274830">
    <property type="component" value="Unassembled WGS sequence"/>
</dbReference>
<dbReference type="GO" id="GO:0005262">
    <property type="term" value="F:calcium channel activity"/>
    <property type="evidence" value="ECO:0007669"/>
    <property type="project" value="TreeGrafter"/>
</dbReference>
<feature type="compositionally biased region" description="Basic and acidic residues" evidence="2">
    <location>
        <begin position="773"/>
        <end position="793"/>
    </location>
</feature>
<sequence>MNHDATIDIPMEHMADDAATLRNQSSTSQLRPTDSTMSPTKQRINKTFNRGRRPQSGIHGGNRTGHVGYDGEEDTINTMGKIYKKIRDFSIVTRYLFYVVPIGACIAIPIIIGATSARKTTIGNVPILWFFVWIEIIWSSLWVSKIVAHFLPMIYEVFAGFVSSGVRKYSMVLRALEIPLSLVGWAVCSLATFKPLMTQNPGTQPDGLDPPNGKSYEWQDILQQILGAATVCALVFLGEKFIIQLISIDYHRKQFHFRIKESKRNIFLLSLLYDASRALFPAYCNEFAEEDYTISDQLAITLGLGGSKGHSHARSGSRTPMRVLHDLGRYGDKLTSAFGNVASEITGKQVFDANSSHSIVINALERPQAAEALAKRIWMSFVMEGREALYQDDLLEVLGSERKTDAEEAFAAIDQDGNGDISLDEMIMVVTEYGRERKAIASSMHDVDQAINVLDNLFSAVVFIAVVFIFVAFLNKSFVTTLATAGTALLSLSFVFSATCQEVLGSCIFVFVKHPYDVGDRIDLGPDQFVVEHISLLFSIFRRTSGANCGRSVQIPNIVLNALWVENISRSKAMSEQFDVAVSFDTTFDDVQILKDELTRFVNDKDNSRDFQPTFEIGILGTTDQSRLMLQVEIRHKSNWGNETVRQARRSKFMCALVSALKAVPIYGPGGGSDASGSAANPSYSVAVSDQAAKDSVAAAAVTRTKARLYPKTTDDAEKLSPISSSRSGAAGLTAHDTKVVGDLTSRNPAYDASRDQAWTSGREDESTLGETSFEREQDLNEVRGLLRRESTRGKRKPSTEGQRMQYSGIPTINEPNTTSYADYGYQSTGYSSTPTAYRPTLSSVPSQSAVSTTSIPPQLPQLSTATSPIATSPVEMRQLQHSASNPYRQKSQTGQRKPLSPTDNEEERRRAANNGPFENTRPYSGV</sequence>
<dbReference type="SMART" id="SM00054">
    <property type="entry name" value="EFh"/>
    <property type="match status" value="1"/>
</dbReference>
<feature type="transmembrane region" description="Helical" evidence="3">
    <location>
        <begin position="172"/>
        <end position="193"/>
    </location>
</feature>
<feature type="compositionally biased region" description="Polar residues" evidence="2">
    <location>
        <begin position="800"/>
        <end position="818"/>
    </location>
</feature>
<dbReference type="SUPFAM" id="SSF47473">
    <property type="entry name" value="EF-hand"/>
    <property type="match status" value="1"/>
</dbReference>
<dbReference type="InterPro" id="IPR002048">
    <property type="entry name" value="EF_hand_dom"/>
</dbReference>
<comment type="caution">
    <text evidence="5">The sequence shown here is derived from an EMBL/GenBank/DDBJ whole genome shotgun (WGS) entry which is preliminary data.</text>
</comment>
<gene>
    <name evidence="5" type="ORF">LTR78_000929</name>
</gene>
<dbReference type="InterPro" id="IPR018247">
    <property type="entry name" value="EF_Hand_1_Ca_BS"/>
</dbReference>
<protein>
    <recommendedName>
        <fullName evidence="4">EF-hand domain-containing protein</fullName>
    </recommendedName>
</protein>
<accession>A0AAE0WWT5</accession>